<dbReference type="EMBL" id="CGIH01000025">
    <property type="protein sequence ID" value="CFX45454.1"/>
    <property type="molecule type" value="Genomic_DNA"/>
</dbReference>
<evidence type="ECO:0000313" key="2">
    <source>
        <dbReference type="Proteomes" id="UP000045545"/>
    </source>
</evidence>
<dbReference type="Gene3D" id="3.40.50.150">
    <property type="entry name" value="Vaccinia Virus protein VP39"/>
    <property type="match status" value="1"/>
</dbReference>
<dbReference type="Proteomes" id="UP000045545">
    <property type="component" value="Unassembled WGS sequence"/>
</dbReference>
<name>A0A0E3W334_9FIRM</name>
<keyword evidence="2" id="KW-1185">Reference proteome</keyword>
<dbReference type="AlphaFoldDB" id="A0A0E3W334"/>
<dbReference type="RefSeq" id="WP_052729632.1">
    <property type="nucleotide sequence ID" value="NZ_CGIH01000025.1"/>
</dbReference>
<keyword evidence="1" id="KW-0808">Transferase</keyword>
<organism evidence="1 2">
    <name type="scientific">Syntrophomonas zehnderi OL-4</name>
    <dbReference type="NCBI Taxonomy" id="690567"/>
    <lineage>
        <taxon>Bacteria</taxon>
        <taxon>Bacillati</taxon>
        <taxon>Bacillota</taxon>
        <taxon>Clostridia</taxon>
        <taxon>Eubacteriales</taxon>
        <taxon>Syntrophomonadaceae</taxon>
        <taxon>Syntrophomonas</taxon>
    </lineage>
</organism>
<sequence length="259" mass="29333">MNFIVTTTQTEKNCPPLLAAFLKDSGFEFVPRGRKSLEALTAENQADGVIVWEKQGPVLYVEDKKFFFHPSMAKNRIAFYRNENRSDLLIQACQLEKGDSFLDCTLGLGADSIVASYFSQTGCITGLERQMAVAWVISWGMKLYQSRMPWLDEAIKRIKVENQDHKLYLSNLADGAYDLVYFDPMFQKPILSSQAISPLRKLADHSPLEVDTIKEACRVARKRVVMKDLSTGQELERLGFTKIVGGRHNRLAYGVINLQ</sequence>
<evidence type="ECO:0000313" key="1">
    <source>
        <dbReference type="EMBL" id="CFX45454.1"/>
    </source>
</evidence>
<dbReference type="Pfam" id="PF04445">
    <property type="entry name" value="SAM_MT"/>
    <property type="match status" value="1"/>
</dbReference>
<accession>A0A0E3W334</accession>
<dbReference type="InterPro" id="IPR007536">
    <property type="entry name" value="16SrRNA_methylTrfase_J"/>
</dbReference>
<gene>
    <name evidence="1" type="ORF">1249</name>
</gene>
<dbReference type="PANTHER" id="PTHR36112:SF1">
    <property type="entry name" value="RIBOSOMAL RNA SMALL SUBUNIT METHYLTRANSFERASE J"/>
    <property type="match status" value="1"/>
</dbReference>
<dbReference type="PANTHER" id="PTHR36112">
    <property type="entry name" value="RIBOSOMAL RNA SMALL SUBUNIT METHYLTRANSFERASE J"/>
    <property type="match status" value="1"/>
</dbReference>
<dbReference type="InterPro" id="IPR029063">
    <property type="entry name" value="SAM-dependent_MTases_sf"/>
</dbReference>
<dbReference type="OrthoDB" id="1653798at2"/>
<dbReference type="STRING" id="690567.1249"/>
<reference evidence="1 2" key="1">
    <citation type="submission" date="2015-03" db="EMBL/GenBank/DDBJ databases">
        <authorList>
            <person name="Murphy D."/>
        </authorList>
    </citation>
    <scope>NUCLEOTIDE SEQUENCE [LARGE SCALE GENOMIC DNA]</scope>
    <source>
        <strain evidence="1 2">OL-4</strain>
    </source>
</reference>
<proteinExistence type="predicted"/>
<keyword evidence="1" id="KW-0489">Methyltransferase</keyword>
<dbReference type="SUPFAM" id="SSF53335">
    <property type="entry name" value="S-adenosyl-L-methionine-dependent methyltransferases"/>
    <property type="match status" value="1"/>
</dbReference>
<protein>
    <submittedName>
        <fullName evidence="1">Ribosomal RNA small subunit methyltransferase J</fullName>
    </submittedName>
</protein>
<dbReference type="GO" id="GO:0008990">
    <property type="term" value="F:rRNA (guanine-N2-)-methyltransferase activity"/>
    <property type="evidence" value="ECO:0007669"/>
    <property type="project" value="InterPro"/>
</dbReference>